<dbReference type="InterPro" id="IPR036013">
    <property type="entry name" value="Band_7/SPFH_dom_sf"/>
</dbReference>
<organism evidence="3 4">
    <name type="scientific">Uabimicrobium amorphum</name>
    <dbReference type="NCBI Taxonomy" id="2596890"/>
    <lineage>
        <taxon>Bacteria</taxon>
        <taxon>Pseudomonadati</taxon>
        <taxon>Planctomycetota</taxon>
        <taxon>Candidatus Uabimicrobiia</taxon>
        <taxon>Candidatus Uabimicrobiales</taxon>
        <taxon>Candidatus Uabimicrobiaceae</taxon>
        <taxon>Candidatus Uabimicrobium</taxon>
    </lineage>
</organism>
<evidence type="ECO:0000256" key="1">
    <source>
        <dbReference type="ARBA" id="ARBA00004167"/>
    </source>
</evidence>
<proteinExistence type="predicted"/>
<reference evidence="3 4" key="1">
    <citation type="submission" date="2019-08" db="EMBL/GenBank/DDBJ databases">
        <title>Complete genome sequence of Candidatus Uab amorphum.</title>
        <authorList>
            <person name="Shiratori T."/>
            <person name="Suzuki S."/>
            <person name="Kakizawa Y."/>
            <person name="Ishida K."/>
        </authorList>
    </citation>
    <scope>NUCLEOTIDE SEQUENCE [LARGE SCALE GENOMIC DNA]</scope>
    <source>
        <strain evidence="3 4">SRT547</strain>
    </source>
</reference>
<keyword evidence="3" id="KW-0645">Protease</keyword>
<evidence type="ECO:0000259" key="2">
    <source>
        <dbReference type="SMART" id="SM00244"/>
    </source>
</evidence>
<dbReference type="Proteomes" id="UP000326354">
    <property type="component" value="Chromosome"/>
</dbReference>
<name>A0A5S9F513_UABAM</name>
<dbReference type="OrthoDB" id="9809197at2"/>
<evidence type="ECO:0000313" key="3">
    <source>
        <dbReference type="EMBL" id="BBM85179.1"/>
    </source>
</evidence>
<protein>
    <submittedName>
        <fullName evidence="3">Protease</fullName>
    </submittedName>
</protein>
<dbReference type="KEGG" id="uam:UABAM_03542"/>
<evidence type="ECO:0000313" key="4">
    <source>
        <dbReference type="Proteomes" id="UP000326354"/>
    </source>
</evidence>
<dbReference type="PANTHER" id="PTHR43327">
    <property type="entry name" value="STOMATIN-LIKE PROTEIN 2, MITOCHONDRIAL"/>
    <property type="match status" value="1"/>
</dbReference>
<dbReference type="RefSeq" id="WP_151969295.1">
    <property type="nucleotide sequence ID" value="NZ_AP019860.1"/>
</dbReference>
<dbReference type="EMBL" id="AP019860">
    <property type="protein sequence ID" value="BBM85179.1"/>
    <property type="molecule type" value="Genomic_DNA"/>
</dbReference>
<gene>
    <name evidence="3" type="ORF">UABAM_03542</name>
</gene>
<dbReference type="AlphaFoldDB" id="A0A5S9F513"/>
<keyword evidence="4" id="KW-1185">Reference proteome</keyword>
<sequence length="295" mass="32373">MEAFYVVAAVVVLFLIASCIVVVRQKTAQIIEVFGKFEAVKPAGLQFKKPWPIASSVGTVNLKIQEVKDIVGVKTLDNAFIRFPVAVQFRVLENKVQAAFYELDQPVQQIKSFVLNIIRSKAAGMTMADLYTSRDDIAVAVEEDLKSKLESFGYEIVTVLVDEPEPSKEVADAFNRVIAAKREQEAAIAEAEALRIRKVGEAKANAESLKLTAQAYVEQRKTIAEGIGDAMKEIRDGLQGVSDQVILEYFAGIDERDAIRDAAKGKGSIIVFTNSKSTENDPTALIKAITNQMKS</sequence>
<dbReference type="GO" id="GO:0008233">
    <property type="term" value="F:peptidase activity"/>
    <property type="evidence" value="ECO:0007669"/>
    <property type="project" value="UniProtKB-KW"/>
</dbReference>
<dbReference type="InterPro" id="IPR050710">
    <property type="entry name" value="Band7/mec-2_domain"/>
</dbReference>
<feature type="domain" description="Band 7" evidence="2">
    <location>
        <begin position="18"/>
        <end position="178"/>
    </location>
</feature>
<accession>A0A5S9F513</accession>
<dbReference type="GO" id="GO:0006508">
    <property type="term" value="P:proteolysis"/>
    <property type="evidence" value="ECO:0007669"/>
    <property type="project" value="UniProtKB-KW"/>
</dbReference>
<dbReference type="SUPFAM" id="SSF117892">
    <property type="entry name" value="Band 7/SPFH domain"/>
    <property type="match status" value="1"/>
</dbReference>
<dbReference type="GO" id="GO:0016020">
    <property type="term" value="C:membrane"/>
    <property type="evidence" value="ECO:0007669"/>
    <property type="project" value="UniProtKB-SubCell"/>
</dbReference>
<dbReference type="PANTHER" id="PTHR43327:SF10">
    <property type="entry name" value="STOMATIN-LIKE PROTEIN 2, MITOCHONDRIAL"/>
    <property type="match status" value="1"/>
</dbReference>
<dbReference type="InterPro" id="IPR001107">
    <property type="entry name" value="Band_7"/>
</dbReference>
<comment type="subcellular location">
    <subcellularLocation>
        <location evidence="1">Membrane</location>
        <topology evidence="1">Single-pass membrane protein</topology>
    </subcellularLocation>
</comment>
<keyword evidence="3" id="KW-0378">Hydrolase</keyword>
<dbReference type="Gene3D" id="3.30.479.30">
    <property type="entry name" value="Band 7 domain"/>
    <property type="match status" value="1"/>
</dbReference>
<dbReference type="Pfam" id="PF01145">
    <property type="entry name" value="Band_7"/>
    <property type="match status" value="1"/>
</dbReference>
<dbReference type="SMART" id="SM00244">
    <property type="entry name" value="PHB"/>
    <property type="match status" value="1"/>
</dbReference>